<feature type="domain" description="HTH cro/C1-type" evidence="1">
    <location>
        <begin position="8"/>
        <end position="61"/>
    </location>
</feature>
<gene>
    <name evidence="2" type="ORF">DWZ25_05810</name>
</gene>
<evidence type="ECO:0000313" key="3">
    <source>
        <dbReference type="Proteomes" id="UP000260782"/>
    </source>
</evidence>
<dbReference type="Proteomes" id="UP000260782">
    <property type="component" value="Unassembled WGS sequence"/>
</dbReference>
<evidence type="ECO:0000313" key="2">
    <source>
        <dbReference type="EMBL" id="RGB88091.1"/>
    </source>
</evidence>
<dbReference type="PROSITE" id="PS50943">
    <property type="entry name" value="HTH_CROC1"/>
    <property type="match status" value="1"/>
</dbReference>
<sequence length="64" mass="6964">MKLSCAKIVAEMKRQRLTSSSLANKALCSVSTVQAVRNERNVSENSAKRIAQALGVTVDDLKED</sequence>
<dbReference type="EMBL" id="QVES01000004">
    <property type="protein sequence ID" value="RGB88091.1"/>
    <property type="molecule type" value="Genomic_DNA"/>
</dbReference>
<dbReference type="SUPFAM" id="SSF47413">
    <property type="entry name" value="lambda repressor-like DNA-binding domains"/>
    <property type="match status" value="1"/>
</dbReference>
<proteinExistence type="predicted"/>
<comment type="caution">
    <text evidence="2">The sequence shown here is derived from an EMBL/GenBank/DDBJ whole genome shotgun (WGS) entry which is preliminary data.</text>
</comment>
<dbReference type="InterPro" id="IPR010982">
    <property type="entry name" value="Lambda_DNA-bd_dom_sf"/>
</dbReference>
<dbReference type="GO" id="GO:0003677">
    <property type="term" value="F:DNA binding"/>
    <property type="evidence" value="ECO:0007669"/>
    <property type="project" value="InterPro"/>
</dbReference>
<dbReference type="RefSeq" id="WP_117529665.1">
    <property type="nucleotide sequence ID" value="NZ_QVES01000004.1"/>
</dbReference>
<accession>A0A3E2TZA0</accession>
<dbReference type="CDD" id="cd00093">
    <property type="entry name" value="HTH_XRE"/>
    <property type="match status" value="1"/>
</dbReference>
<evidence type="ECO:0000259" key="1">
    <source>
        <dbReference type="PROSITE" id="PS50943"/>
    </source>
</evidence>
<reference evidence="2 3" key="1">
    <citation type="submission" date="2018-08" db="EMBL/GenBank/DDBJ databases">
        <title>A genome reference for cultivated species of the human gut microbiota.</title>
        <authorList>
            <person name="Zou Y."/>
            <person name="Xue W."/>
            <person name="Luo G."/>
        </authorList>
    </citation>
    <scope>NUCLEOTIDE SEQUENCE [LARGE SCALE GENOMIC DNA]</scope>
    <source>
        <strain evidence="2 3">AF31-14AC</strain>
    </source>
</reference>
<dbReference type="Gene3D" id="1.10.260.40">
    <property type="entry name" value="lambda repressor-like DNA-binding domains"/>
    <property type="match status" value="1"/>
</dbReference>
<dbReference type="SMART" id="SM00530">
    <property type="entry name" value="HTH_XRE"/>
    <property type="match status" value="1"/>
</dbReference>
<organism evidence="2 3">
    <name type="scientific">Faecalibacterium prausnitzii</name>
    <dbReference type="NCBI Taxonomy" id="853"/>
    <lineage>
        <taxon>Bacteria</taxon>
        <taxon>Bacillati</taxon>
        <taxon>Bacillota</taxon>
        <taxon>Clostridia</taxon>
        <taxon>Eubacteriales</taxon>
        <taxon>Oscillospiraceae</taxon>
        <taxon>Faecalibacterium</taxon>
    </lineage>
</organism>
<dbReference type="AlphaFoldDB" id="A0A3E2TZA0"/>
<dbReference type="InterPro" id="IPR001387">
    <property type="entry name" value="Cro/C1-type_HTH"/>
</dbReference>
<protein>
    <submittedName>
        <fullName evidence="2">XRE family transcriptional regulator</fullName>
    </submittedName>
</protein>
<name>A0A3E2TZA0_9FIRM</name>
<dbReference type="Pfam" id="PF13443">
    <property type="entry name" value="HTH_26"/>
    <property type="match status" value="1"/>
</dbReference>